<evidence type="ECO:0000313" key="2">
    <source>
        <dbReference type="Proteomes" id="UP000765509"/>
    </source>
</evidence>
<sequence length="120" mass="13819">MLKMLSQRNLQLVQSLKSHNKDATRSTKKADCFSSSCEFDQMRCYDAFDSPGELEAFEGVFGFETSLFQGKRPSLVRYLISTYGLNTMGLKMMWDMTINENGDDSEWDPAQVFFKNKEVQ</sequence>
<keyword evidence="2" id="KW-1185">Reference proteome</keyword>
<proteinExistence type="predicted"/>
<accession>A0A9Q3HJB1</accession>
<dbReference type="EMBL" id="AVOT02019743">
    <property type="protein sequence ID" value="MBW0507491.1"/>
    <property type="molecule type" value="Genomic_DNA"/>
</dbReference>
<dbReference type="Proteomes" id="UP000765509">
    <property type="component" value="Unassembled WGS sequence"/>
</dbReference>
<dbReference type="AlphaFoldDB" id="A0A9Q3HJB1"/>
<name>A0A9Q3HJB1_9BASI</name>
<dbReference type="OrthoDB" id="2507233at2759"/>
<protein>
    <submittedName>
        <fullName evidence="1">Uncharacterized protein</fullName>
    </submittedName>
</protein>
<evidence type="ECO:0000313" key="1">
    <source>
        <dbReference type="EMBL" id="MBW0507491.1"/>
    </source>
</evidence>
<gene>
    <name evidence="1" type="ORF">O181_047206</name>
</gene>
<organism evidence="1 2">
    <name type="scientific">Austropuccinia psidii MF-1</name>
    <dbReference type="NCBI Taxonomy" id="1389203"/>
    <lineage>
        <taxon>Eukaryota</taxon>
        <taxon>Fungi</taxon>
        <taxon>Dikarya</taxon>
        <taxon>Basidiomycota</taxon>
        <taxon>Pucciniomycotina</taxon>
        <taxon>Pucciniomycetes</taxon>
        <taxon>Pucciniales</taxon>
        <taxon>Sphaerophragmiaceae</taxon>
        <taxon>Austropuccinia</taxon>
    </lineage>
</organism>
<comment type="caution">
    <text evidence="1">The sequence shown here is derived from an EMBL/GenBank/DDBJ whole genome shotgun (WGS) entry which is preliminary data.</text>
</comment>
<reference evidence="1" key="1">
    <citation type="submission" date="2021-03" db="EMBL/GenBank/DDBJ databases">
        <title>Draft genome sequence of rust myrtle Austropuccinia psidii MF-1, a brazilian biotype.</title>
        <authorList>
            <person name="Quecine M.C."/>
            <person name="Pachon D.M.R."/>
            <person name="Bonatelli M.L."/>
            <person name="Correr F.H."/>
            <person name="Franceschini L.M."/>
            <person name="Leite T.F."/>
            <person name="Margarido G.R.A."/>
            <person name="Almeida C.A."/>
            <person name="Ferrarezi J.A."/>
            <person name="Labate C.A."/>
        </authorList>
    </citation>
    <scope>NUCLEOTIDE SEQUENCE</scope>
    <source>
        <strain evidence="1">MF-1</strain>
    </source>
</reference>